<feature type="compositionally biased region" description="Basic and acidic residues" evidence="1">
    <location>
        <begin position="122"/>
        <end position="131"/>
    </location>
</feature>
<dbReference type="AlphaFoldDB" id="A0A4Z2FXR7"/>
<name>A0A4Z2FXR7_9TELE</name>
<evidence type="ECO:0000313" key="2">
    <source>
        <dbReference type="EMBL" id="TNN45533.1"/>
    </source>
</evidence>
<dbReference type="EMBL" id="SRLO01000841">
    <property type="protein sequence ID" value="TNN45533.1"/>
    <property type="molecule type" value="Genomic_DNA"/>
</dbReference>
<proteinExistence type="predicted"/>
<evidence type="ECO:0000313" key="3">
    <source>
        <dbReference type="Proteomes" id="UP000314294"/>
    </source>
</evidence>
<accession>A0A4Z2FXR7</accession>
<comment type="caution">
    <text evidence="2">The sequence shown here is derived from an EMBL/GenBank/DDBJ whole genome shotgun (WGS) entry which is preliminary data.</text>
</comment>
<organism evidence="2 3">
    <name type="scientific">Liparis tanakae</name>
    <name type="common">Tanaka's snailfish</name>
    <dbReference type="NCBI Taxonomy" id="230148"/>
    <lineage>
        <taxon>Eukaryota</taxon>
        <taxon>Metazoa</taxon>
        <taxon>Chordata</taxon>
        <taxon>Craniata</taxon>
        <taxon>Vertebrata</taxon>
        <taxon>Euteleostomi</taxon>
        <taxon>Actinopterygii</taxon>
        <taxon>Neopterygii</taxon>
        <taxon>Teleostei</taxon>
        <taxon>Neoteleostei</taxon>
        <taxon>Acanthomorphata</taxon>
        <taxon>Eupercaria</taxon>
        <taxon>Perciformes</taxon>
        <taxon>Cottioidei</taxon>
        <taxon>Cottales</taxon>
        <taxon>Liparidae</taxon>
        <taxon>Liparis</taxon>
    </lineage>
</organism>
<evidence type="ECO:0000256" key="1">
    <source>
        <dbReference type="SAM" id="MobiDB-lite"/>
    </source>
</evidence>
<keyword evidence="3" id="KW-1185">Reference proteome</keyword>
<protein>
    <submittedName>
        <fullName evidence="2">Uncharacterized protein</fullName>
    </submittedName>
</protein>
<gene>
    <name evidence="2" type="ORF">EYF80_044259</name>
</gene>
<reference evidence="2 3" key="1">
    <citation type="submission" date="2019-03" db="EMBL/GenBank/DDBJ databases">
        <title>First draft genome of Liparis tanakae, snailfish: a comprehensive survey of snailfish specific genes.</title>
        <authorList>
            <person name="Kim W."/>
            <person name="Song I."/>
            <person name="Jeong J.-H."/>
            <person name="Kim D."/>
            <person name="Kim S."/>
            <person name="Ryu S."/>
            <person name="Song J.Y."/>
            <person name="Lee S.K."/>
        </authorList>
    </citation>
    <scope>NUCLEOTIDE SEQUENCE [LARGE SCALE GENOMIC DNA]</scope>
    <source>
        <tissue evidence="2">Muscle</tissue>
    </source>
</reference>
<dbReference type="Proteomes" id="UP000314294">
    <property type="component" value="Unassembled WGS sequence"/>
</dbReference>
<feature type="region of interest" description="Disordered" evidence="1">
    <location>
        <begin position="115"/>
        <end position="139"/>
    </location>
</feature>
<sequence length="158" mass="17218">MIPLGGPQPALTGQGRVQFVPKEALPLLSSLIELPASVGRAGNILGAVGRSRLFALEKPPRVHEASDLSVGCAELLQLTGHPLHPTSKVRTPKARVVRALCLLNMRVIANLKSPRCRPTASKNERTRDSNHVPDSYTAHNNTERFNSQIVLCFFDRAL</sequence>